<dbReference type="AlphaFoldDB" id="A0A0E9NDT6"/>
<reference evidence="2 3" key="3">
    <citation type="journal article" date="2015" name="Genome Announc.">
        <title>Draft Genome Sequence of the Archiascomycetous Yeast Saitoella complicata.</title>
        <authorList>
            <person name="Yamauchi K."/>
            <person name="Kondo S."/>
            <person name="Hamamoto M."/>
            <person name="Takahashi Y."/>
            <person name="Ogura Y."/>
            <person name="Hayashi T."/>
            <person name="Nishida H."/>
        </authorList>
    </citation>
    <scope>NUCLEOTIDE SEQUENCE [LARGE SCALE GENOMIC DNA]</scope>
    <source>
        <strain evidence="2 3">NRRL Y-17804</strain>
    </source>
</reference>
<sequence>MRPMIHYKSNLASTRPSAKKLRQENHMPAVPSFPYKNAALHRPSLLFLHIYPTSSTATMAAPFPAPTQETTLELIINHQTVSAPTTANPPSFPVRLDQPTNYPTFHTTHTQIPTNPKSPNKSHVSTRAHTGNHTLGFSHVAGVNFSARFNNYVLYVVDDWH</sequence>
<gene>
    <name evidence="2" type="ORF">G7K_2205-t1</name>
</gene>
<name>A0A0E9NDT6_SAICN</name>
<feature type="region of interest" description="Disordered" evidence="1">
    <location>
        <begin position="1"/>
        <end position="23"/>
    </location>
</feature>
<reference evidence="2 3" key="1">
    <citation type="journal article" date="2011" name="J. Gen. Appl. Microbiol.">
        <title>Draft genome sequencing of the enigmatic yeast Saitoella complicata.</title>
        <authorList>
            <person name="Nishida H."/>
            <person name="Hamamoto M."/>
            <person name="Sugiyama J."/>
        </authorList>
    </citation>
    <scope>NUCLEOTIDE SEQUENCE [LARGE SCALE GENOMIC DNA]</scope>
    <source>
        <strain evidence="2 3">NRRL Y-17804</strain>
    </source>
</reference>
<protein>
    <submittedName>
        <fullName evidence="2">Uncharacterized protein</fullName>
    </submittedName>
</protein>
<accession>A0A0E9NDT6</accession>
<reference evidence="2 3" key="2">
    <citation type="journal article" date="2014" name="J. Gen. Appl. Microbiol.">
        <title>The early diverging ascomycetous budding yeast Saitoella complicata has three histone deacetylases belonging to the Clr6, Hos2, and Rpd3 lineages.</title>
        <authorList>
            <person name="Nishida H."/>
            <person name="Matsumoto T."/>
            <person name="Kondo S."/>
            <person name="Hamamoto M."/>
            <person name="Yoshikawa H."/>
        </authorList>
    </citation>
    <scope>NUCLEOTIDE SEQUENCE [LARGE SCALE GENOMIC DNA]</scope>
    <source>
        <strain evidence="2 3">NRRL Y-17804</strain>
    </source>
</reference>
<keyword evidence="3" id="KW-1185">Reference proteome</keyword>
<feature type="region of interest" description="Disordered" evidence="1">
    <location>
        <begin position="107"/>
        <end position="126"/>
    </location>
</feature>
<evidence type="ECO:0000256" key="1">
    <source>
        <dbReference type="SAM" id="MobiDB-lite"/>
    </source>
</evidence>
<evidence type="ECO:0000313" key="3">
    <source>
        <dbReference type="Proteomes" id="UP000033140"/>
    </source>
</evidence>
<organism evidence="2 3">
    <name type="scientific">Saitoella complicata (strain BCRC 22490 / CBS 7301 / JCM 7358 / NBRC 10748 / NRRL Y-17804)</name>
    <dbReference type="NCBI Taxonomy" id="698492"/>
    <lineage>
        <taxon>Eukaryota</taxon>
        <taxon>Fungi</taxon>
        <taxon>Dikarya</taxon>
        <taxon>Ascomycota</taxon>
        <taxon>Taphrinomycotina</taxon>
        <taxon>Taphrinomycotina incertae sedis</taxon>
        <taxon>Saitoella</taxon>
    </lineage>
</organism>
<evidence type="ECO:0000313" key="2">
    <source>
        <dbReference type="EMBL" id="GAO48017.1"/>
    </source>
</evidence>
<dbReference type="Proteomes" id="UP000033140">
    <property type="component" value="Unassembled WGS sequence"/>
</dbReference>
<comment type="caution">
    <text evidence="2">The sequence shown here is derived from an EMBL/GenBank/DDBJ whole genome shotgun (WGS) entry which is preliminary data.</text>
</comment>
<proteinExistence type="predicted"/>
<dbReference type="EMBL" id="BACD03000012">
    <property type="protein sequence ID" value="GAO48017.1"/>
    <property type="molecule type" value="Genomic_DNA"/>
</dbReference>